<feature type="compositionally biased region" description="Low complexity" evidence="4">
    <location>
        <begin position="961"/>
        <end position="976"/>
    </location>
</feature>
<feature type="region of interest" description="Disordered" evidence="4">
    <location>
        <begin position="683"/>
        <end position="709"/>
    </location>
</feature>
<dbReference type="GO" id="GO:0009649">
    <property type="term" value="P:entrainment of circadian clock"/>
    <property type="evidence" value="ECO:0007669"/>
    <property type="project" value="TreeGrafter"/>
</dbReference>
<keyword evidence="3" id="KW-0131">Cell cycle</keyword>
<proteinExistence type="predicted"/>
<evidence type="ECO:0000259" key="5">
    <source>
        <dbReference type="Pfam" id="PF04821"/>
    </source>
</evidence>
<feature type="compositionally biased region" description="Polar residues" evidence="4">
    <location>
        <begin position="1076"/>
        <end position="1085"/>
    </location>
</feature>
<feature type="region of interest" description="Disordered" evidence="4">
    <location>
        <begin position="904"/>
        <end position="1085"/>
    </location>
</feature>
<keyword evidence="2" id="KW-0539">Nucleus</keyword>
<feature type="region of interest" description="Disordered" evidence="4">
    <location>
        <begin position="837"/>
        <end position="863"/>
    </location>
</feature>
<dbReference type="AlphaFoldDB" id="A0AAW2I7D9"/>
<protein>
    <recommendedName>
        <fullName evidence="5">Timeless N-terminal domain-containing protein</fullName>
    </recommendedName>
</protein>
<dbReference type="PANTHER" id="PTHR22940">
    <property type="entry name" value="TIMEOUT/TIMELESS-2"/>
    <property type="match status" value="1"/>
</dbReference>
<feature type="compositionally biased region" description="Basic residues" evidence="4">
    <location>
        <begin position="552"/>
        <end position="567"/>
    </location>
</feature>
<evidence type="ECO:0000313" key="6">
    <source>
        <dbReference type="EMBL" id="KAL0277751.1"/>
    </source>
</evidence>
<dbReference type="GO" id="GO:0000076">
    <property type="term" value="P:DNA replication checkpoint signaling"/>
    <property type="evidence" value="ECO:0007669"/>
    <property type="project" value="TreeGrafter"/>
</dbReference>
<evidence type="ECO:0000256" key="4">
    <source>
        <dbReference type="SAM" id="MobiDB-lite"/>
    </source>
</evidence>
<evidence type="ECO:0000256" key="3">
    <source>
        <dbReference type="ARBA" id="ARBA00023306"/>
    </source>
</evidence>
<accession>A0AAW2I7D9</accession>
<feature type="compositionally biased region" description="Basic residues" evidence="4">
    <location>
        <begin position="917"/>
        <end position="933"/>
    </location>
</feature>
<feature type="compositionally biased region" description="Basic and acidic residues" evidence="4">
    <location>
        <begin position="854"/>
        <end position="863"/>
    </location>
</feature>
<evidence type="ECO:0000256" key="1">
    <source>
        <dbReference type="ARBA" id="ARBA00004123"/>
    </source>
</evidence>
<sequence length="1085" mass="126121">MTDKWKKSLKIELKEMSTAKNTQTAVVALTAGVKEVLASSLTNLGRLHNDEYVLNRHCLESVKDIIRFLRRDNESHEIRRYLGKAKVVQTDLIHIIKTCPPESDDLFDLTIRLLTNLTNSVDTLYGDEIPTEKIGRAIYMNLMEHLQDYKEAFRDIDFWNVICSKLTDMFEIDWTERSESQCLRVEKMLVLLRNVLQIPPNPERERIADKDVSIHEKVLWSLRQSQILEFLLYLSSNKDEQRYYLHLLEIFSLILKGQNPNLLALSEVQRSAYEREKDMKDLLAVREREKLRKSQYRHARTFDSTFVVEGRKAFSGRDVIYHGSLEDVEKSVVPKDRKSGKPRNIKKPVQSEPVERSSSFSARIFLREFCIEFLNCSYNNLMSVVKEKLLSGKGLPNDETFYFWALRFFLEFNCTHNLDIKLISDSVNVQTFHYLQTHMEENFEKLACEKKRRSQWVKKLHLILKAYHSLLKTLVWMDSAKDPSVRKMSNVLKSQIFYIAEYRDMAFAFFSRYDPDTFTLPYIRDLVEVTHLSIKLLEEYTKTNKIVVRKKIAKKTKRGKKNRKKRSKKDEPEPIYEEYEVKWERIKDDIHKALIDETEFPEIAPFDVLLELTDDEQKERAMKNIQKLLHEGEVMDGIGLLRSAREVWPENDHFGSKDMSVEEELTALHEICTAELGNEKIPINIPVDENDDDEEEDEDEEDSATDGEFKDYNVTEESFDMMTYKKQLLNKKIVEACSALLRNYMNNSDYTNHCIIKIFFRIGWECGLPAMMYQASLFWTLLDIANDKFRKYKEINDFTMNLFKKFRTAAEKNKFMIVELLFWKDASVAIEIENNLSGDGSAGKPGKNGRKKKTTEEAGEKADSEFERLLGADKENSVVLEDNAAPVAESSDDDADDEAITRLREKNRLIIESQPKNKSKPKKTAPRKRRTKKKVSETLNADEVVHVATEVTSVDEERVPEAAASSESSDEQSQSRSVRKPCRIESDSESDAEAPVPRTVDLDKEFDKLLLSQEKPKDDNSDEEVVFSRKKSVRQFDSDEEEEQSKATKRRRCIDSDSDGEEEPADAIDRTKRSRVINSDSELES</sequence>
<organism evidence="6">
    <name type="scientific">Menopon gallinae</name>
    <name type="common">poultry shaft louse</name>
    <dbReference type="NCBI Taxonomy" id="328185"/>
    <lineage>
        <taxon>Eukaryota</taxon>
        <taxon>Metazoa</taxon>
        <taxon>Ecdysozoa</taxon>
        <taxon>Arthropoda</taxon>
        <taxon>Hexapoda</taxon>
        <taxon>Insecta</taxon>
        <taxon>Pterygota</taxon>
        <taxon>Neoptera</taxon>
        <taxon>Paraneoptera</taxon>
        <taxon>Psocodea</taxon>
        <taxon>Troctomorpha</taxon>
        <taxon>Phthiraptera</taxon>
        <taxon>Amblycera</taxon>
        <taxon>Menoponidae</taxon>
        <taxon>Menopon</taxon>
    </lineage>
</organism>
<dbReference type="GO" id="GO:0006281">
    <property type="term" value="P:DNA repair"/>
    <property type="evidence" value="ECO:0007669"/>
    <property type="project" value="TreeGrafter"/>
</dbReference>
<comment type="caution">
    <text evidence="6">The sequence shown here is derived from an EMBL/GenBank/DDBJ whole genome shotgun (WGS) entry which is preliminary data.</text>
</comment>
<dbReference type="PANTHER" id="PTHR22940:SF4">
    <property type="entry name" value="PROTEIN TIMELESS HOMOLOG"/>
    <property type="match status" value="1"/>
</dbReference>
<comment type="subcellular location">
    <subcellularLocation>
        <location evidence="1">Nucleus</location>
    </subcellularLocation>
</comment>
<feature type="region of interest" description="Disordered" evidence="4">
    <location>
        <begin position="332"/>
        <end position="352"/>
    </location>
</feature>
<dbReference type="InterPro" id="IPR044998">
    <property type="entry name" value="Timeless"/>
</dbReference>
<feature type="domain" description="Timeless N-terminal" evidence="5">
    <location>
        <begin position="51"/>
        <end position="304"/>
    </location>
</feature>
<dbReference type="GO" id="GO:0031298">
    <property type="term" value="C:replication fork protection complex"/>
    <property type="evidence" value="ECO:0007669"/>
    <property type="project" value="TreeGrafter"/>
</dbReference>
<feature type="compositionally biased region" description="Acidic residues" evidence="4">
    <location>
        <begin position="1056"/>
        <end position="1066"/>
    </location>
</feature>
<dbReference type="EMBL" id="JARGDH010000002">
    <property type="protein sequence ID" value="KAL0277751.1"/>
    <property type="molecule type" value="Genomic_DNA"/>
</dbReference>
<dbReference type="GO" id="GO:0043111">
    <property type="term" value="P:replication fork arrest"/>
    <property type="evidence" value="ECO:0007669"/>
    <property type="project" value="TreeGrafter"/>
</dbReference>
<feature type="region of interest" description="Disordered" evidence="4">
    <location>
        <begin position="552"/>
        <end position="571"/>
    </location>
</feature>
<dbReference type="InterPro" id="IPR006906">
    <property type="entry name" value="Timeless_N"/>
</dbReference>
<feature type="compositionally biased region" description="Basic and acidic residues" evidence="4">
    <location>
        <begin position="1000"/>
        <end position="1019"/>
    </location>
</feature>
<dbReference type="GO" id="GO:0003677">
    <property type="term" value="F:DNA binding"/>
    <property type="evidence" value="ECO:0007669"/>
    <property type="project" value="TreeGrafter"/>
</dbReference>
<dbReference type="Pfam" id="PF04821">
    <property type="entry name" value="TIMELESS"/>
    <property type="match status" value="1"/>
</dbReference>
<name>A0AAW2I7D9_9NEOP</name>
<evidence type="ECO:0000256" key="2">
    <source>
        <dbReference type="ARBA" id="ARBA00023242"/>
    </source>
</evidence>
<reference evidence="6" key="1">
    <citation type="journal article" date="2024" name="Gigascience">
        <title>Chromosome-level genome of the poultry shaft louse Menopon gallinae provides insight into the host-switching and adaptive evolution of parasitic lice.</title>
        <authorList>
            <person name="Xu Y."/>
            <person name="Ma L."/>
            <person name="Liu S."/>
            <person name="Liang Y."/>
            <person name="Liu Q."/>
            <person name="He Z."/>
            <person name="Tian L."/>
            <person name="Duan Y."/>
            <person name="Cai W."/>
            <person name="Li H."/>
            <person name="Song F."/>
        </authorList>
    </citation>
    <scope>NUCLEOTIDE SEQUENCE</scope>
    <source>
        <strain evidence="6">Cailab_2023a</strain>
    </source>
</reference>
<feature type="compositionally biased region" description="Acidic residues" evidence="4">
    <location>
        <begin position="688"/>
        <end position="705"/>
    </location>
</feature>
<gene>
    <name evidence="6" type="ORF">PYX00_004928</name>
</gene>